<dbReference type="InterPro" id="IPR051002">
    <property type="entry name" value="UBA_autophagy_assoc_protein"/>
</dbReference>
<reference evidence="5" key="3">
    <citation type="submission" date="2025-09" db="UniProtKB">
        <authorList>
            <consortium name="Ensembl"/>
        </authorList>
    </citation>
    <scope>IDENTIFICATION</scope>
</reference>
<dbReference type="InterPro" id="IPR041611">
    <property type="entry name" value="SKICH"/>
</dbReference>
<proteinExistence type="predicted"/>
<evidence type="ECO:0000313" key="5">
    <source>
        <dbReference type="Ensembl" id="ENSGACP00000005192.2"/>
    </source>
</evidence>
<evidence type="ECO:0000259" key="4">
    <source>
        <dbReference type="Pfam" id="PF17751"/>
    </source>
</evidence>
<protein>
    <recommendedName>
        <fullName evidence="4">SKICH domain-containing protein</fullName>
    </recommendedName>
</protein>
<feature type="coiled-coil region" evidence="2">
    <location>
        <begin position="264"/>
        <end position="305"/>
    </location>
</feature>
<evidence type="ECO:0000256" key="2">
    <source>
        <dbReference type="SAM" id="Coils"/>
    </source>
</evidence>
<dbReference type="GeneTree" id="ENSGT00950000183025"/>
<accession>G3NIN2</accession>
<keyword evidence="1 2" id="KW-0175">Coiled coil</keyword>
<name>G3NIN2_GASAC</name>
<dbReference type="Pfam" id="PF17751">
    <property type="entry name" value="SKICH"/>
    <property type="match status" value="1"/>
</dbReference>
<organism evidence="5 6">
    <name type="scientific">Gasterosteus aculeatus aculeatus</name>
    <name type="common">three-spined stickleback</name>
    <dbReference type="NCBI Taxonomy" id="481459"/>
    <lineage>
        <taxon>Eukaryota</taxon>
        <taxon>Metazoa</taxon>
        <taxon>Chordata</taxon>
        <taxon>Craniata</taxon>
        <taxon>Vertebrata</taxon>
        <taxon>Euteleostomi</taxon>
        <taxon>Actinopterygii</taxon>
        <taxon>Neopterygii</taxon>
        <taxon>Teleostei</taxon>
        <taxon>Neoteleostei</taxon>
        <taxon>Acanthomorphata</taxon>
        <taxon>Eupercaria</taxon>
        <taxon>Perciformes</taxon>
        <taxon>Cottioidei</taxon>
        <taxon>Gasterosteales</taxon>
        <taxon>Gasterosteidae</taxon>
        <taxon>Gasterosteus</taxon>
    </lineage>
</organism>
<dbReference type="PANTHER" id="PTHR31915">
    <property type="entry name" value="SKICH DOMAIN-CONTAINING PROTEIN"/>
    <property type="match status" value="1"/>
</dbReference>
<feature type="domain" description="SKICH" evidence="4">
    <location>
        <begin position="16"/>
        <end position="119"/>
    </location>
</feature>
<evidence type="ECO:0000256" key="3">
    <source>
        <dbReference type="SAM" id="MobiDB-lite"/>
    </source>
</evidence>
<dbReference type="Ensembl" id="ENSGACT00000005207.2">
    <property type="protein sequence ID" value="ENSGACP00000005192.2"/>
    <property type="gene ID" value="ENSGACG00000003954.2"/>
</dbReference>
<evidence type="ECO:0000313" key="6">
    <source>
        <dbReference type="Proteomes" id="UP000007635"/>
    </source>
</evidence>
<keyword evidence="6" id="KW-1185">Reference proteome</keyword>
<dbReference type="AlphaFoldDB" id="G3NIN2"/>
<feature type="coiled-coil region" evidence="2">
    <location>
        <begin position="144"/>
        <end position="234"/>
    </location>
</feature>
<feature type="region of interest" description="Disordered" evidence="3">
    <location>
        <begin position="502"/>
        <end position="521"/>
    </location>
</feature>
<feature type="coiled-coil region" evidence="2">
    <location>
        <begin position="459"/>
        <end position="500"/>
    </location>
</feature>
<sequence>MEKPEEAAEARTFPQVVFTDTPYSYPYSTTVTCRYTITSPVQPTPRDWVGIFKVGWNTIKDYHTFVWVEPCHDVVGRESTTRSVVFKEYYLPKNEHDFYQFCYVDGNGVVQGASTSFCFKTPAEEDPESDLQGDLLVITTQEQVDQGLLEKAELQKELDRIKEENETLKKVQQTEQQRVASLKRQNEQKAREMSELVKEMEEIKKRNDDLRSTVQQKEQENDGLKEDLMKQAEKQRLEATVEKITSLSLDDLSGQNETHAREKYDRAVMKINQLKGERHQLKEQVEAQREEIVTLNSKQREQERELIKMKDTIQLLQSSEMDKGRLSVELQRSQRSQSQTTVMDDMRREIQELSEKLARQTTPQNCSDDDLTARCHTLASQLKEAEGKLQAEREETRDIRVRSEHLILELQQLRDQMAQLASSGEKAERTSGKLELKLKEANGAIADARFAIAEKDCLIGEKEQQIALAGLEKEELSRENQMLRDDMERLRGAYAALQASAQTNAPHPQPQQPQQPEHPYDSIETGAEEESLICRHCRESFPCITEDELQQHEQSHRLCPFCTMICDSMEQSAYEDHVYSHGL</sequence>
<reference evidence="5" key="2">
    <citation type="submission" date="2025-08" db="UniProtKB">
        <authorList>
            <consortium name="Ensembl"/>
        </authorList>
    </citation>
    <scope>IDENTIFICATION</scope>
</reference>
<dbReference type="PANTHER" id="PTHR31915:SF10">
    <property type="entry name" value="CALCIUM-BINDING AND COILED-COIL DOMAIN 2"/>
    <property type="match status" value="1"/>
</dbReference>
<dbReference type="Gene3D" id="2.60.40.2840">
    <property type="match status" value="1"/>
</dbReference>
<evidence type="ECO:0000256" key="1">
    <source>
        <dbReference type="ARBA" id="ARBA00023054"/>
    </source>
</evidence>
<dbReference type="Proteomes" id="UP000007635">
    <property type="component" value="Chromosome V"/>
</dbReference>
<dbReference type="Bgee" id="ENSGACG00000003954">
    <property type="expression patterns" value="Expressed in muscle tissue and 13 other cell types or tissues"/>
</dbReference>
<feature type="coiled-coil region" evidence="2">
    <location>
        <begin position="336"/>
        <end position="430"/>
    </location>
</feature>
<reference evidence="5 6" key="1">
    <citation type="journal article" date="2021" name="G3 (Bethesda)">
        <title>Improved contiguity of the threespine stickleback genome using long-read sequencing.</title>
        <authorList>
            <person name="Nath S."/>
            <person name="Shaw D.E."/>
            <person name="White M.A."/>
        </authorList>
    </citation>
    <scope>NUCLEOTIDE SEQUENCE [LARGE SCALE GENOMIC DNA]</scope>
    <source>
        <strain evidence="5 6">Lake Benthic</strain>
    </source>
</reference>